<proteinExistence type="predicted"/>
<dbReference type="InterPro" id="IPR016186">
    <property type="entry name" value="C-type_lectin-like/link_sf"/>
</dbReference>
<reference evidence="2" key="2">
    <citation type="journal article" date="2016" name="Mol. Ecol.">
        <title>Population genomics of the filarial nematode parasite Wuchereria bancrofti from mosquitoes.</title>
        <authorList>
            <person name="Small S.T."/>
            <person name="Reimer L.J."/>
            <person name="Tisch D.J."/>
            <person name="King C.L."/>
            <person name="Christensen B.M."/>
            <person name="Siba P.M."/>
            <person name="Kazura J.W."/>
            <person name="Serre D."/>
            <person name="Zimmerman P.A."/>
        </authorList>
    </citation>
    <scope>NUCLEOTIDE SEQUENCE</scope>
    <source>
        <strain evidence="2">pt0022</strain>
    </source>
</reference>
<evidence type="ECO:0000313" key="3">
    <source>
        <dbReference type="WBParaSite" id="mrna-Wban_09115"/>
    </source>
</evidence>
<feature type="signal peptide" evidence="1">
    <location>
        <begin position="1"/>
        <end position="23"/>
    </location>
</feature>
<reference evidence="2" key="1">
    <citation type="submission" date="2015-03" db="EMBL/GenBank/DDBJ databases">
        <title>Wuchereria bancrofti Genome Sequencing Papua New Guinea Strain.</title>
        <authorList>
            <person name="Small S.T."/>
            <person name="Serre D."/>
            <person name="Zimmerman P.A."/>
        </authorList>
    </citation>
    <scope>NUCLEOTIDE SEQUENCE [LARGE SCALE GENOMIC DNA]</scope>
    <source>
        <strain evidence="2">pt0022</strain>
    </source>
</reference>
<protein>
    <recommendedName>
        <fullName evidence="4">C-type lectin domain-containing protein</fullName>
    </recommendedName>
</protein>
<name>A0AAF5Q2G1_WUCBA</name>
<reference evidence="3" key="3">
    <citation type="submission" date="2024-02" db="UniProtKB">
        <authorList>
            <consortium name="WormBaseParasite"/>
        </authorList>
    </citation>
    <scope>IDENTIFICATION</scope>
    <source>
        <strain evidence="3">pt0022</strain>
    </source>
</reference>
<evidence type="ECO:0008006" key="4">
    <source>
        <dbReference type="Google" id="ProtNLM"/>
    </source>
</evidence>
<dbReference type="WBParaSite" id="mrna-Wban_09115">
    <property type="protein sequence ID" value="mrna-Wban_09115"/>
    <property type="gene ID" value="Wban_09115"/>
</dbReference>
<dbReference type="SUPFAM" id="SSF56436">
    <property type="entry name" value="C-type lectin-like"/>
    <property type="match status" value="1"/>
</dbReference>
<accession>A0AAF5Q2G1</accession>
<feature type="chain" id="PRO_5042260869" description="C-type lectin domain-containing protein" evidence="1">
    <location>
        <begin position="24"/>
        <end position="262"/>
    </location>
</feature>
<evidence type="ECO:0000313" key="2">
    <source>
        <dbReference type="Proteomes" id="UP000093561"/>
    </source>
</evidence>
<sequence length="262" mass="31357">MSRTVVFIVCITTALIWTRWAESDVSCGFDFYKKRIGDDFYCYIIHKITRSNTTINESWKTIATSDQDICRRLSDYPIMNSVSIRDSDEFEFVKFLYRTFERHKWLIHADRNDLPLLIGLTFINKDYRWFDDSPFEYDEFLRAGQLSNFSLFRESDCRRFFLYAPPTQHIRPFYSFDMDCYSQFPTYYVICRYKLDTTRTPEGDPIHKIKEFGYDYPDDDRKAKINEIKATASRLFQDCAVWQTVIILPLAIFLLPFCKCIF</sequence>
<dbReference type="Gene3D" id="3.10.100.10">
    <property type="entry name" value="Mannose-Binding Protein A, subunit A"/>
    <property type="match status" value="1"/>
</dbReference>
<dbReference type="AlphaFoldDB" id="A0AAF5Q2G1"/>
<keyword evidence="1" id="KW-0732">Signal</keyword>
<dbReference type="Proteomes" id="UP000093561">
    <property type="component" value="Unassembled WGS sequence"/>
</dbReference>
<dbReference type="InterPro" id="IPR016187">
    <property type="entry name" value="CTDL_fold"/>
</dbReference>
<evidence type="ECO:0000256" key="1">
    <source>
        <dbReference type="SAM" id="SignalP"/>
    </source>
</evidence>
<organism evidence="2 3">
    <name type="scientific">Wuchereria bancrofti</name>
    <dbReference type="NCBI Taxonomy" id="6293"/>
    <lineage>
        <taxon>Eukaryota</taxon>
        <taxon>Metazoa</taxon>
        <taxon>Ecdysozoa</taxon>
        <taxon>Nematoda</taxon>
        <taxon>Chromadorea</taxon>
        <taxon>Rhabditida</taxon>
        <taxon>Spirurina</taxon>
        <taxon>Spiruromorpha</taxon>
        <taxon>Filarioidea</taxon>
        <taxon>Onchocercidae</taxon>
        <taxon>Wuchereria</taxon>
    </lineage>
</organism>